<feature type="transmembrane region" description="Helical" evidence="1">
    <location>
        <begin position="68"/>
        <end position="92"/>
    </location>
</feature>
<keyword evidence="1" id="KW-1133">Transmembrane helix</keyword>
<dbReference type="PANTHER" id="PTHR31272:SF9">
    <property type="entry name" value="BLL1027 PROTEIN"/>
    <property type="match status" value="1"/>
</dbReference>
<name>A0A343KP69_PORPP</name>
<reference evidence="2" key="1">
    <citation type="journal article" date="2017" name="Mitochondrial DNA Part B Resour">
        <title>Characterization of the complete plastid genome of Porphyridium purpureum strain CCMP1328.</title>
        <authorList>
            <person name="Bi G."/>
        </authorList>
    </citation>
    <scope>NUCLEOTIDE SEQUENCE</scope>
</reference>
<feature type="transmembrane region" description="Helical" evidence="1">
    <location>
        <begin position="176"/>
        <end position="204"/>
    </location>
</feature>
<feature type="transmembrane region" description="Helical" evidence="1">
    <location>
        <begin position="26"/>
        <end position="47"/>
    </location>
</feature>
<protein>
    <submittedName>
        <fullName evidence="2">Thiol:disulfide interchange protein</fullName>
    </submittedName>
</protein>
<dbReference type="InterPro" id="IPR051790">
    <property type="entry name" value="Cytochrome_c-biogenesis_DsbD"/>
</dbReference>
<keyword evidence="1" id="KW-0812">Transmembrane</keyword>
<proteinExistence type="predicted"/>
<evidence type="ECO:0000256" key="1">
    <source>
        <dbReference type="SAM" id="Phobius"/>
    </source>
</evidence>
<keyword evidence="1" id="KW-0472">Membrane</keyword>
<feature type="transmembrane region" description="Helical" evidence="1">
    <location>
        <begin position="145"/>
        <end position="170"/>
    </location>
</feature>
<feature type="transmembrane region" description="Helical" evidence="1">
    <location>
        <begin position="216"/>
        <end position="237"/>
    </location>
</feature>
<dbReference type="AlphaFoldDB" id="A0A343KP69"/>
<dbReference type="PANTHER" id="PTHR31272">
    <property type="entry name" value="CYTOCHROME C-TYPE BIOGENESIS PROTEIN HI_1454-RELATED"/>
    <property type="match status" value="1"/>
</dbReference>
<accession>A0A343KP69</accession>
<geneLocation type="plastid" evidence="2"/>
<dbReference type="EMBL" id="MF401423">
    <property type="protein sequence ID" value="ATJ02967.1"/>
    <property type="molecule type" value="Genomic_DNA"/>
</dbReference>
<feature type="transmembrane region" description="Helical" evidence="1">
    <location>
        <begin position="98"/>
        <end position="115"/>
    </location>
</feature>
<evidence type="ECO:0000313" key="2">
    <source>
        <dbReference type="EMBL" id="ATJ02967.1"/>
    </source>
</evidence>
<organism evidence="2">
    <name type="scientific">Porphyridium purpureum</name>
    <name type="common">Red alga</name>
    <name type="synonym">Porphyridium cruentum</name>
    <dbReference type="NCBI Taxonomy" id="35688"/>
    <lineage>
        <taxon>Eukaryota</taxon>
        <taxon>Rhodophyta</taxon>
        <taxon>Bangiophyceae</taxon>
        <taxon>Porphyridiales</taxon>
        <taxon>Porphyridiaceae</taxon>
        <taxon>Porphyridium</taxon>
    </lineage>
</organism>
<sequence length="238" mass="27622">MPYDYNILFQFQYYLESLNSYYMSNFNYLTIFILIILGCLSGINPCIMSLLPIYNAYLNTEDKYKKKIFFFILGIYTGVIMIVSLSTTIYNYRSYNKYGSVIIGLIIIFLGSQQLRITNFNNKLVSIDNFFKDIQMYDTTRFGSYLLGIALGFMGASCSTPSIVTLSLWLQNSNKIYLGFFFISIYSLGYIIPIIVLNFIFDIFNSSIKKIFFNEWFNIVGGNALIAIGTYYFLFLFE</sequence>
<gene>
    <name evidence="2" type="primary">ccdA</name>
</gene>
<keyword evidence="2" id="KW-0934">Plastid</keyword>